<proteinExistence type="predicted"/>
<dbReference type="Proteomes" id="UP000198983">
    <property type="component" value="Chromosome I"/>
</dbReference>
<keyword evidence="1" id="KW-0378">Hydrolase</keyword>
<evidence type="ECO:0000313" key="1">
    <source>
        <dbReference type="EMBL" id="SDS09224.1"/>
    </source>
</evidence>
<reference evidence="1 2" key="1">
    <citation type="submission" date="2016-10" db="EMBL/GenBank/DDBJ databases">
        <authorList>
            <person name="de Groot N.N."/>
        </authorList>
    </citation>
    <scope>NUCLEOTIDE SEQUENCE [LARGE SCALE GENOMIC DNA]</scope>
    <source>
        <strain evidence="1 2">DSM 22024</strain>
    </source>
</reference>
<dbReference type="AlphaFoldDB" id="A0A1H1PDL8"/>
<dbReference type="STRING" id="117157.SAMN04489717_1599"/>
<keyword evidence="2" id="KW-1185">Reference proteome</keyword>
<sequence length="172" mass="18935">MIGTRVAGGRLGGMDAQNDVTGCLGCDLLAGRRELPGGVIHQTDHWVVNHVVGPLNLGTLVVAPRRHVVAVAELSVEAAEELGRVLRDASRMVEALCEPEQVYVCQWSHGEPARKHLHFVVQPVTTDVVRAFGGRRSEQLQAAMMVTDYEAPREQVEAFCERGRRWFRDDAG</sequence>
<accession>A0A1H1PDL8</accession>
<dbReference type="EMBL" id="LT629732">
    <property type="protein sequence ID" value="SDS09224.1"/>
    <property type="molecule type" value="Genomic_DNA"/>
</dbReference>
<dbReference type="InterPro" id="IPR036265">
    <property type="entry name" value="HIT-like_sf"/>
</dbReference>
<name>A0A1H1PDL8_9ACTN</name>
<dbReference type="Gene3D" id="3.30.428.10">
    <property type="entry name" value="HIT-like"/>
    <property type="match status" value="1"/>
</dbReference>
<evidence type="ECO:0000313" key="2">
    <source>
        <dbReference type="Proteomes" id="UP000198983"/>
    </source>
</evidence>
<gene>
    <name evidence="1" type="ORF">SAMN04489717_1599</name>
</gene>
<dbReference type="SUPFAM" id="SSF54197">
    <property type="entry name" value="HIT-like"/>
    <property type="match status" value="1"/>
</dbReference>
<dbReference type="GO" id="GO:0016787">
    <property type="term" value="F:hydrolase activity"/>
    <property type="evidence" value="ECO:0007669"/>
    <property type="project" value="UniProtKB-KW"/>
</dbReference>
<organism evidence="1 2">
    <name type="scientific">Actinopolymorpha singaporensis</name>
    <dbReference type="NCBI Taxonomy" id="117157"/>
    <lineage>
        <taxon>Bacteria</taxon>
        <taxon>Bacillati</taxon>
        <taxon>Actinomycetota</taxon>
        <taxon>Actinomycetes</taxon>
        <taxon>Propionibacteriales</taxon>
        <taxon>Actinopolymorphaceae</taxon>
        <taxon>Actinopolymorpha</taxon>
    </lineage>
</organism>
<protein>
    <submittedName>
        <fullName evidence="1">Diadenosine tetraphosphate (Ap4A) hydrolase</fullName>
    </submittedName>
</protein>